<evidence type="ECO:0000313" key="3">
    <source>
        <dbReference type="Proteomes" id="UP000823388"/>
    </source>
</evidence>
<evidence type="ECO:0000313" key="2">
    <source>
        <dbReference type="EMBL" id="KAG2556092.1"/>
    </source>
</evidence>
<reference evidence="2" key="1">
    <citation type="submission" date="2020-05" db="EMBL/GenBank/DDBJ databases">
        <title>WGS assembly of Panicum virgatum.</title>
        <authorList>
            <person name="Lovell J.T."/>
            <person name="Jenkins J."/>
            <person name="Shu S."/>
            <person name="Juenger T.E."/>
            <person name="Schmutz J."/>
        </authorList>
    </citation>
    <scope>NUCLEOTIDE SEQUENCE</scope>
    <source>
        <strain evidence="2">AP13</strain>
    </source>
</reference>
<evidence type="ECO:0000256" key="1">
    <source>
        <dbReference type="SAM" id="MobiDB-lite"/>
    </source>
</evidence>
<dbReference type="AlphaFoldDB" id="A0A8T0P7E1"/>
<comment type="caution">
    <text evidence="2">The sequence shown here is derived from an EMBL/GenBank/DDBJ whole genome shotgun (WGS) entry which is preliminary data.</text>
</comment>
<protein>
    <submittedName>
        <fullName evidence="2">Uncharacterized protein</fullName>
    </submittedName>
</protein>
<proteinExistence type="predicted"/>
<feature type="region of interest" description="Disordered" evidence="1">
    <location>
        <begin position="127"/>
        <end position="151"/>
    </location>
</feature>
<gene>
    <name evidence="2" type="ORF">PVAP13_8NG067102</name>
</gene>
<dbReference type="EMBL" id="CM029052">
    <property type="protein sequence ID" value="KAG2556092.1"/>
    <property type="molecule type" value="Genomic_DNA"/>
</dbReference>
<sequence>MFSRIRQFRHLEDFPLLAKRKTNAASHTSIRRRGRRRRISSLRDEGWVPVDRSPSWSRAGRPAPVCAGAARLAGLLALVAGGLLLQRSSGSRRHWWVAAPPPTRRASNERLLARLVRFVGSGAAPPLLAAGSRGERTGRGFAAGGDGGGRR</sequence>
<accession>A0A8T0P7E1</accession>
<feature type="compositionally biased region" description="Gly residues" evidence="1">
    <location>
        <begin position="141"/>
        <end position="151"/>
    </location>
</feature>
<organism evidence="2 3">
    <name type="scientific">Panicum virgatum</name>
    <name type="common">Blackwell switchgrass</name>
    <dbReference type="NCBI Taxonomy" id="38727"/>
    <lineage>
        <taxon>Eukaryota</taxon>
        <taxon>Viridiplantae</taxon>
        <taxon>Streptophyta</taxon>
        <taxon>Embryophyta</taxon>
        <taxon>Tracheophyta</taxon>
        <taxon>Spermatophyta</taxon>
        <taxon>Magnoliopsida</taxon>
        <taxon>Liliopsida</taxon>
        <taxon>Poales</taxon>
        <taxon>Poaceae</taxon>
        <taxon>PACMAD clade</taxon>
        <taxon>Panicoideae</taxon>
        <taxon>Panicodae</taxon>
        <taxon>Paniceae</taxon>
        <taxon>Panicinae</taxon>
        <taxon>Panicum</taxon>
        <taxon>Panicum sect. Hiantes</taxon>
    </lineage>
</organism>
<keyword evidence="3" id="KW-1185">Reference proteome</keyword>
<name>A0A8T0P7E1_PANVG</name>
<dbReference type="Proteomes" id="UP000823388">
    <property type="component" value="Chromosome 8N"/>
</dbReference>